<evidence type="ECO:0000313" key="3">
    <source>
        <dbReference type="Proteomes" id="UP001590951"/>
    </source>
</evidence>
<dbReference type="Proteomes" id="UP001590951">
    <property type="component" value="Unassembled WGS sequence"/>
</dbReference>
<feature type="region of interest" description="Disordered" evidence="1">
    <location>
        <begin position="150"/>
        <end position="266"/>
    </location>
</feature>
<feature type="compositionally biased region" description="Basic and acidic residues" evidence="1">
    <location>
        <begin position="792"/>
        <end position="803"/>
    </location>
</feature>
<dbReference type="EMBL" id="JBHFEH010000001">
    <property type="protein sequence ID" value="KAL2059156.1"/>
    <property type="molecule type" value="Genomic_DNA"/>
</dbReference>
<feature type="compositionally biased region" description="Polar residues" evidence="1">
    <location>
        <begin position="197"/>
        <end position="209"/>
    </location>
</feature>
<feature type="compositionally biased region" description="Basic and acidic residues" evidence="1">
    <location>
        <begin position="634"/>
        <end position="643"/>
    </location>
</feature>
<sequence length="1227" mass="133984">MSLNGLEATEVNEAYQSALGEGGGWFLLKYTNRDEVALYEKGSGGLAEAKEAVNRYKEQSPLFGFIQYGRRKVILKYIPEGISRLLQARVTVQFQSVAEKFNPYDTIFTFATPSDLRDSDLSSAFSLHTASASVKSSNESLPQQGLVEITEDVSESPMDKEHNGKGVGEGEEHRPTSENSLSEKLNGRASAGHHHSTSPSVTTRNPQRSRTSRNTDKDLISTPGKHLGEETGPRAILEYMGFDTGPSVEGRVSSQSARPSTRDMDNAYQYKLKVKLGPRPSIDSSILRSDKSDGVGSFRPVSTLPAGLRMPPRKVVSGRPKSSQAQSSFSDRKSSRQPLPPVPITPIQIPDRKIPIPNNGLSTPAKTPEPKSPKMTPEKRRLMKALHIRQKQLEAQKPFTGLGIESLPAEEGITKPVSDDSIQSGIPHDTTPPAESDLVHVSITDLNKEEHRNPEASPVSIPETCEGPSTQASSITEEEEIMGQKTQESIAEPELTTLKKVDLSTVNETEDPHDQSNGRQINNSEEQGDEVDLTKEVIPTESHQDSPQPSLPTEQSLLSGNEQALSKQNSGKEPQASVINDPPTPTYHPPSTDEKVSTVCVNEEEAVLPNETSVGVEKVPKQSIQIHDTSSSQDSHDETRALEAPEPLGAPAVPMESFNAHEVPLPPVDEDEEFILSPHQATLQAPPNSESSLKPETKPLVATSMDNYQSQDCDLTATQRSSSNTIDGQHTERRVRRQGVVPPVHRVSSVDHSEEQFLSDESFMEELKSATLQEAKPVSVSKSPIKPVFSRTESEQRLVETRASRSVSSPLTPQSRNEEVVSSPPMPTPMSSRSFSATQPTRTDTQQAIPPLPKKSGVSTGISQRIKALEQLSARPASPLSQASSPNGFAAVRKTSQQTPPTASVPGRGNNSKSRPGTAYPSPSSSPETIKVNPFKQFNDAGSSRPESVSVTATIVRDAKNKKPRNLSEPRTMDLHQSPLVVEHRTMGPPPLSPLKPPRPRYASTRSGSVSSTDQKGELSPTKPSPTRRRDSFASVRSKSSRAASENELPRTISNSSMSGATTPDGTRDEKKDSKRSRLMKRMANISYMSRRSIAQALSPSPKESPIMEHHEPIREMPPSSVEVGDVNVQFPDTLLWKRRHMVIDGQGILVLSASKSDNNSKVITKRYALSQFRTPYVPDQDRQELPNSVLLDFIDGSTLQCACEHPQGQANVLQALRQAHSAWQSQ</sequence>
<organism evidence="2 3">
    <name type="scientific">Lepraria finkii</name>
    <dbReference type="NCBI Taxonomy" id="1340010"/>
    <lineage>
        <taxon>Eukaryota</taxon>
        <taxon>Fungi</taxon>
        <taxon>Dikarya</taxon>
        <taxon>Ascomycota</taxon>
        <taxon>Pezizomycotina</taxon>
        <taxon>Lecanoromycetes</taxon>
        <taxon>OSLEUM clade</taxon>
        <taxon>Lecanoromycetidae</taxon>
        <taxon>Lecanorales</taxon>
        <taxon>Lecanorineae</taxon>
        <taxon>Stereocaulaceae</taxon>
        <taxon>Lepraria</taxon>
    </lineage>
</organism>
<feature type="compositionally biased region" description="Basic and acidic residues" evidence="1">
    <location>
        <begin position="957"/>
        <end position="974"/>
    </location>
</feature>
<name>A0ABR4BMX6_9LECA</name>
<accession>A0ABR4BMX6</accession>
<evidence type="ECO:0000256" key="1">
    <source>
        <dbReference type="SAM" id="MobiDB-lite"/>
    </source>
</evidence>
<feature type="compositionally biased region" description="Polar residues" evidence="1">
    <location>
        <begin position="940"/>
        <end position="953"/>
    </location>
</feature>
<comment type="caution">
    <text evidence="2">The sequence shown here is derived from an EMBL/GenBank/DDBJ whole genome shotgun (WGS) entry which is preliminary data.</text>
</comment>
<feature type="compositionally biased region" description="Polar residues" evidence="1">
    <location>
        <begin position="320"/>
        <end position="329"/>
    </location>
</feature>
<feature type="compositionally biased region" description="Polar residues" evidence="1">
    <location>
        <begin position="909"/>
        <end position="928"/>
    </location>
</feature>
<reference evidence="2 3" key="1">
    <citation type="submission" date="2024-09" db="EMBL/GenBank/DDBJ databases">
        <title>Rethinking Asexuality: The Enigmatic Case of Functional Sexual Genes in Lepraria (Stereocaulaceae).</title>
        <authorList>
            <person name="Doellman M."/>
            <person name="Sun Y."/>
            <person name="Barcenas-Pena A."/>
            <person name="Lumbsch H.T."/>
            <person name="Grewe F."/>
        </authorList>
    </citation>
    <scope>NUCLEOTIDE SEQUENCE [LARGE SCALE GENOMIC DNA]</scope>
    <source>
        <strain evidence="2 3">Grewe 0041</strain>
    </source>
</reference>
<dbReference type="InterPro" id="IPR029006">
    <property type="entry name" value="ADF-H/Gelsolin-like_dom_sf"/>
</dbReference>
<feature type="compositionally biased region" description="Polar residues" evidence="1">
    <location>
        <begin position="622"/>
        <end position="633"/>
    </location>
</feature>
<feature type="compositionally biased region" description="Basic and acidic residues" evidence="1">
    <location>
        <begin position="368"/>
        <end position="377"/>
    </location>
</feature>
<feature type="compositionally biased region" description="Pro residues" evidence="1">
    <location>
        <begin position="988"/>
        <end position="997"/>
    </location>
</feature>
<feature type="compositionally biased region" description="Low complexity" evidence="1">
    <location>
        <begin position="738"/>
        <end position="747"/>
    </location>
</feature>
<keyword evidence="3" id="KW-1185">Reference proteome</keyword>
<feature type="compositionally biased region" description="Polar residues" evidence="1">
    <location>
        <begin position="837"/>
        <end position="848"/>
    </location>
</feature>
<feature type="region of interest" description="Disordered" evidence="1">
    <location>
        <begin position="716"/>
        <end position="755"/>
    </location>
</feature>
<dbReference type="Gene3D" id="3.40.20.10">
    <property type="entry name" value="Severin"/>
    <property type="match status" value="1"/>
</dbReference>
<feature type="compositionally biased region" description="Polar residues" evidence="1">
    <location>
        <begin position="545"/>
        <end position="572"/>
    </location>
</feature>
<feature type="region of interest" description="Disordered" evidence="1">
    <location>
        <begin position="771"/>
        <end position="1077"/>
    </location>
</feature>
<feature type="compositionally biased region" description="Low complexity" evidence="1">
    <location>
        <begin position="644"/>
        <end position="653"/>
    </location>
</feature>
<feature type="region of interest" description="Disordered" evidence="1">
    <location>
        <begin position="410"/>
        <end position="653"/>
    </location>
</feature>
<feature type="compositionally biased region" description="Polar residues" evidence="1">
    <location>
        <begin position="716"/>
        <end position="728"/>
    </location>
</feature>
<feature type="compositionally biased region" description="Polar residues" evidence="1">
    <location>
        <begin position="1004"/>
        <end position="1014"/>
    </location>
</feature>
<evidence type="ECO:0008006" key="4">
    <source>
        <dbReference type="Google" id="ProtNLM"/>
    </source>
</evidence>
<proteinExistence type="predicted"/>
<feature type="compositionally biased region" description="Polar residues" evidence="1">
    <location>
        <begin position="1052"/>
        <end position="1065"/>
    </location>
</feature>
<protein>
    <recommendedName>
        <fullName evidence="4">GPI-anchored cell surface glycoprotein</fullName>
    </recommendedName>
</protein>
<feature type="compositionally biased region" description="Basic and acidic residues" evidence="1">
    <location>
        <begin position="157"/>
        <end position="176"/>
    </location>
</feature>
<feature type="region of interest" description="Disordered" evidence="1">
    <location>
        <begin position="278"/>
        <end position="377"/>
    </location>
</feature>
<dbReference type="SUPFAM" id="SSF55753">
    <property type="entry name" value="Actin depolymerizing proteins"/>
    <property type="match status" value="1"/>
</dbReference>
<feature type="compositionally biased region" description="Polar residues" evidence="1">
    <location>
        <begin position="804"/>
        <end position="815"/>
    </location>
</feature>
<gene>
    <name evidence="2" type="ORF">ABVK25_000448</name>
</gene>
<evidence type="ECO:0000313" key="2">
    <source>
        <dbReference type="EMBL" id="KAL2059156.1"/>
    </source>
</evidence>
<feature type="compositionally biased region" description="Low complexity" evidence="1">
    <location>
        <begin position="1033"/>
        <end position="1044"/>
    </location>
</feature>